<reference evidence="2" key="1">
    <citation type="submission" date="2023-03" db="EMBL/GenBank/DDBJ databases">
        <title>Complete genome of Cladonia borealis.</title>
        <authorList>
            <person name="Park H."/>
        </authorList>
    </citation>
    <scope>NUCLEOTIDE SEQUENCE</scope>
    <source>
        <strain evidence="2">ANT050790</strain>
    </source>
</reference>
<keyword evidence="1" id="KW-0472">Membrane</keyword>
<evidence type="ECO:0000313" key="2">
    <source>
        <dbReference type="EMBL" id="KAK0517145.1"/>
    </source>
</evidence>
<dbReference type="Proteomes" id="UP001166286">
    <property type="component" value="Unassembled WGS sequence"/>
</dbReference>
<evidence type="ECO:0000313" key="3">
    <source>
        <dbReference type="Proteomes" id="UP001166286"/>
    </source>
</evidence>
<protein>
    <submittedName>
        <fullName evidence="2">Uncharacterized protein</fullName>
    </submittedName>
</protein>
<comment type="caution">
    <text evidence="2">The sequence shown here is derived from an EMBL/GenBank/DDBJ whole genome shotgun (WGS) entry which is preliminary data.</text>
</comment>
<accession>A0AA39RAS0</accession>
<dbReference type="AlphaFoldDB" id="A0AA39RAS0"/>
<feature type="transmembrane region" description="Helical" evidence="1">
    <location>
        <begin position="47"/>
        <end position="66"/>
    </location>
</feature>
<keyword evidence="1" id="KW-1133">Transmembrane helix</keyword>
<keyword evidence="3" id="KW-1185">Reference proteome</keyword>
<dbReference type="EMBL" id="JAFEKC020000001">
    <property type="protein sequence ID" value="KAK0517145.1"/>
    <property type="molecule type" value="Genomic_DNA"/>
</dbReference>
<proteinExistence type="predicted"/>
<name>A0AA39RAS0_9LECA</name>
<organism evidence="2 3">
    <name type="scientific">Cladonia borealis</name>
    <dbReference type="NCBI Taxonomy" id="184061"/>
    <lineage>
        <taxon>Eukaryota</taxon>
        <taxon>Fungi</taxon>
        <taxon>Dikarya</taxon>
        <taxon>Ascomycota</taxon>
        <taxon>Pezizomycotina</taxon>
        <taxon>Lecanoromycetes</taxon>
        <taxon>OSLEUM clade</taxon>
        <taxon>Lecanoromycetidae</taxon>
        <taxon>Lecanorales</taxon>
        <taxon>Lecanorineae</taxon>
        <taxon>Cladoniaceae</taxon>
        <taxon>Cladonia</taxon>
    </lineage>
</organism>
<gene>
    <name evidence="2" type="ORF">JMJ35_000300</name>
</gene>
<keyword evidence="1" id="KW-0812">Transmembrane</keyword>
<sequence length="165" mass="18901">MTPYTDHKEPSDYESADPRLLTEKDLEDRGLTIGTHSKILTLRGMFFCYRLCIFSLITMLCLFLSYSKWITLNVPTKQLEISNPWNVTAYSDENCSDSIFSDSNRGPTTCRNSSTPVDQIDFDSGQIYTLHVYKDANCTEEARTFSRKQFLCADALNTSSYRINI</sequence>
<evidence type="ECO:0000256" key="1">
    <source>
        <dbReference type="SAM" id="Phobius"/>
    </source>
</evidence>